<keyword evidence="1" id="KW-1133">Transmembrane helix</keyword>
<evidence type="ECO:0000256" key="1">
    <source>
        <dbReference type="SAM" id="Phobius"/>
    </source>
</evidence>
<dbReference type="AlphaFoldDB" id="A0A5C4T8S0"/>
<dbReference type="OrthoDB" id="2666790at2"/>
<organism evidence="2 3">
    <name type="scientific">Paenibacillus hemerocallicola</name>
    <dbReference type="NCBI Taxonomy" id="1172614"/>
    <lineage>
        <taxon>Bacteria</taxon>
        <taxon>Bacillati</taxon>
        <taxon>Bacillota</taxon>
        <taxon>Bacilli</taxon>
        <taxon>Bacillales</taxon>
        <taxon>Paenibacillaceae</taxon>
        <taxon>Paenibacillus</taxon>
    </lineage>
</organism>
<feature type="transmembrane region" description="Helical" evidence="1">
    <location>
        <begin position="97"/>
        <end position="116"/>
    </location>
</feature>
<feature type="transmembrane region" description="Helical" evidence="1">
    <location>
        <begin position="142"/>
        <end position="161"/>
    </location>
</feature>
<evidence type="ECO:0000313" key="3">
    <source>
        <dbReference type="Proteomes" id="UP000307943"/>
    </source>
</evidence>
<dbReference type="Proteomes" id="UP000307943">
    <property type="component" value="Unassembled WGS sequence"/>
</dbReference>
<dbReference type="EMBL" id="VDCQ01000025">
    <property type="protein sequence ID" value="TNJ64787.1"/>
    <property type="molecule type" value="Genomic_DNA"/>
</dbReference>
<feature type="transmembrane region" description="Helical" evidence="1">
    <location>
        <begin position="51"/>
        <end position="76"/>
    </location>
</feature>
<comment type="caution">
    <text evidence="2">The sequence shown here is derived from an EMBL/GenBank/DDBJ whole genome shotgun (WGS) entry which is preliminary data.</text>
</comment>
<gene>
    <name evidence="2" type="ORF">FE784_18220</name>
</gene>
<feature type="transmembrane region" description="Helical" evidence="1">
    <location>
        <begin position="7"/>
        <end position="31"/>
    </location>
</feature>
<sequence length="171" mass="19437">MIPNHKYPYISSTVTYCMIYTMLYFFTYMIAGASYSMIMNFPADQSRAISWLYYGIMFAVIPYLGVGLLTRAYSVGSEKKHAAFLHSLLVTQSVDKLGVPFLATIIASGFPSSWYGRDFPSTGYRLLCEELPFYCTGYVQPYLLYNTLAGMAILFMSIYMFRGAQKTRCVN</sequence>
<evidence type="ECO:0000313" key="2">
    <source>
        <dbReference type="EMBL" id="TNJ64787.1"/>
    </source>
</evidence>
<reference evidence="2 3" key="1">
    <citation type="submission" date="2019-05" db="EMBL/GenBank/DDBJ databases">
        <title>We sequenced the genome of Paenibacillus hemerocallicola KCTC 33185 for further insight into its adaptation and study the phylogeny of Paenibacillus.</title>
        <authorList>
            <person name="Narsing Rao M.P."/>
        </authorList>
    </citation>
    <scope>NUCLEOTIDE SEQUENCE [LARGE SCALE GENOMIC DNA]</scope>
    <source>
        <strain evidence="2 3">KCTC 33185</strain>
    </source>
</reference>
<name>A0A5C4T8S0_9BACL</name>
<proteinExistence type="predicted"/>
<keyword evidence="1" id="KW-0812">Transmembrane</keyword>
<keyword evidence="1" id="KW-0472">Membrane</keyword>
<accession>A0A5C4T8S0</accession>
<keyword evidence="3" id="KW-1185">Reference proteome</keyword>
<protein>
    <submittedName>
        <fullName evidence="2">Uncharacterized protein</fullName>
    </submittedName>
</protein>
<dbReference type="RefSeq" id="WP_139603661.1">
    <property type="nucleotide sequence ID" value="NZ_VDCQ01000025.1"/>
</dbReference>